<keyword evidence="4" id="KW-0560">Oxidoreductase</keyword>
<dbReference type="InterPro" id="IPR023753">
    <property type="entry name" value="FAD/NAD-binding_dom"/>
</dbReference>
<dbReference type="GO" id="GO:0005739">
    <property type="term" value="C:mitochondrion"/>
    <property type="evidence" value="ECO:0007669"/>
    <property type="project" value="TreeGrafter"/>
</dbReference>
<proteinExistence type="inferred from homology"/>
<feature type="domain" description="FAD/NAD(P)-binding" evidence="6">
    <location>
        <begin position="37"/>
        <end position="357"/>
    </location>
</feature>
<dbReference type="STRING" id="361077.A0A151ZS75"/>
<dbReference type="OMA" id="DHCIFLD"/>
<dbReference type="InParanoid" id="A0A151ZS75"/>
<dbReference type="Gene3D" id="3.50.50.100">
    <property type="match status" value="1"/>
</dbReference>
<dbReference type="InterPro" id="IPR054585">
    <property type="entry name" value="NDH2-like_C"/>
</dbReference>
<gene>
    <name evidence="8" type="ORF">DLAC_04084</name>
</gene>
<comment type="caution">
    <text evidence="8">The sequence shown here is derived from an EMBL/GenBank/DDBJ whole genome shotgun (WGS) entry which is preliminary data.</text>
</comment>
<keyword evidence="3" id="KW-0274">FAD</keyword>
<dbReference type="EMBL" id="LODT01000021">
    <property type="protein sequence ID" value="KYQ96785.1"/>
    <property type="molecule type" value="Genomic_DNA"/>
</dbReference>
<dbReference type="Pfam" id="PF07992">
    <property type="entry name" value="Pyr_redox_2"/>
    <property type="match status" value="1"/>
</dbReference>
<keyword evidence="2" id="KW-0285">Flavoprotein</keyword>
<keyword evidence="9" id="KW-1185">Reference proteome</keyword>
<dbReference type="GO" id="GO:0003954">
    <property type="term" value="F:NADH dehydrogenase activity"/>
    <property type="evidence" value="ECO:0007669"/>
    <property type="project" value="InterPro"/>
</dbReference>
<evidence type="ECO:0000259" key="7">
    <source>
        <dbReference type="Pfam" id="PF22366"/>
    </source>
</evidence>
<dbReference type="PANTHER" id="PTHR43706:SF13">
    <property type="entry name" value="NADH DEHYDROGENASE-RELATED"/>
    <property type="match status" value="1"/>
</dbReference>
<keyword evidence="5" id="KW-0520">NAD</keyword>
<dbReference type="Pfam" id="PF22366">
    <property type="entry name" value="NDH2_C"/>
    <property type="match status" value="1"/>
</dbReference>
<dbReference type="FunCoup" id="A0A151ZS75">
    <property type="interactions" value="1"/>
</dbReference>
<dbReference type="PANTHER" id="PTHR43706">
    <property type="entry name" value="NADH DEHYDROGENASE"/>
    <property type="match status" value="1"/>
</dbReference>
<organism evidence="8 9">
    <name type="scientific">Tieghemostelium lacteum</name>
    <name type="common">Slime mold</name>
    <name type="synonym">Dictyostelium lacteum</name>
    <dbReference type="NCBI Taxonomy" id="361077"/>
    <lineage>
        <taxon>Eukaryota</taxon>
        <taxon>Amoebozoa</taxon>
        <taxon>Evosea</taxon>
        <taxon>Eumycetozoa</taxon>
        <taxon>Dictyostelia</taxon>
        <taxon>Dictyosteliales</taxon>
        <taxon>Raperosteliaceae</taxon>
        <taxon>Tieghemostelium</taxon>
    </lineage>
</organism>
<dbReference type="AlphaFoldDB" id="A0A151ZS75"/>
<evidence type="ECO:0000259" key="6">
    <source>
        <dbReference type="Pfam" id="PF07992"/>
    </source>
</evidence>
<evidence type="ECO:0000256" key="5">
    <source>
        <dbReference type="ARBA" id="ARBA00023027"/>
    </source>
</evidence>
<dbReference type="InterPro" id="IPR036188">
    <property type="entry name" value="FAD/NAD-bd_sf"/>
</dbReference>
<evidence type="ECO:0000313" key="9">
    <source>
        <dbReference type="Proteomes" id="UP000076078"/>
    </source>
</evidence>
<dbReference type="SUPFAM" id="SSF51905">
    <property type="entry name" value="FAD/NAD(P)-binding domain"/>
    <property type="match status" value="1"/>
</dbReference>
<dbReference type="InterPro" id="IPR045024">
    <property type="entry name" value="NDH-2"/>
</dbReference>
<evidence type="ECO:0000256" key="3">
    <source>
        <dbReference type="ARBA" id="ARBA00022827"/>
    </source>
</evidence>
<protein>
    <submittedName>
        <fullName evidence="8">Putative NADH dehydrogenase</fullName>
    </submittedName>
</protein>
<evidence type="ECO:0000256" key="4">
    <source>
        <dbReference type="ARBA" id="ARBA00023002"/>
    </source>
</evidence>
<dbReference type="PRINTS" id="PR00368">
    <property type="entry name" value="FADPNR"/>
</dbReference>
<name>A0A151ZS75_TIELA</name>
<reference evidence="8 9" key="1">
    <citation type="submission" date="2015-12" db="EMBL/GenBank/DDBJ databases">
        <title>Dictyostelia acquired genes for synthesis and detection of signals that induce cell-type specialization by lateral gene transfer from prokaryotes.</title>
        <authorList>
            <person name="Gloeckner G."/>
            <person name="Schaap P."/>
        </authorList>
    </citation>
    <scope>NUCLEOTIDE SEQUENCE [LARGE SCALE GENOMIC DNA]</scope>
    <source>
        <strain evidence="8 9">TK</strain>
    </source>
</reference>
<evidence type="ECO:0000313" key="8">
    <source>
        <dbReference type="EMBL" id="KYQ96785.1"/>
    </source>
</evidence>
<dbReference type="Proteomes" id="UP000076078">
    <property type="component" value="Unassembled WGS sequence"/>
</dbReference>
<evidence type="ECO:0000256" key="1">
    <source>
        <dbReference type="ARBA" id="ARBA00005272"/>
    </source>
</evidence>
<sequence>MLKRVINNNSINIVRYYTSVSNLTIKNPNSKKVVKEKVVILGCGWSSYAFLMKLNTDKYDVTLVSPRNHFLFTPLLSSTCVGTLEFRSIAEPIRNSKDDFEYIQAQCLGIDPQKKTLECQGSLHGEKLFQISYDKLIVGIGARNNTFGIKGVEEHAYFLKELHQARSIRKRIIDIFEMASLPDCTEEERQRLLSIVIVGGGPTGVEVCSEISDAFLEDLSKWYPQAPINQVRITLLEASNRILNAFDEKLVKKAMINFKYSGVDIRTHTAVKEVQKDQVILQDGSVIKFGLLIWSTGIGPQKVLDNWKFMEKDKHGRIKVDKQLRVQGHQDIFAIGDCAGVDSENLPATAQVAQQEGHYLAHQFNLRAENTNHVPFEFHSSGLLAYIGKRSSLLQTKYFDLSGFIAFLSWRSAYLTRLGSLRAKIQVPFDWFRTLVFGRDITNF</sequence>
<feature type="domain" description="External alternative NADH-ubiquinone oxidoreductase-like C-terminal" evidence="7">
    <location>
        <begin position="382"/>
        <end position="440"/>
    </location>
</feature>
<comment type="similarity">
    <text evidence="1">Belongs to the NADH dehydrogenase family.</text>
</comment>
<accession>A0A151ZS75</accession>
<dbReference type="OrthoDB" id="3244603at2759"/>
<evidence type="ECO:0000256" key="2">
    <source>
        <dbReference type="ARBA" id="ARBA00022630"/>
    </source>
</evidence>